<name>A0A2V1IPE5_9BACT</name>
<dbReference type="AlphaFoldDB" id="A0A2V1IPE5"/>
<dbReference type="Proteomes" id="UP000244905">
    <property type="component" value="Unassembled WGS sequence"/>
</dbReference>
<dbReference type="PANTHER" id="PTHR35936:SF19">
    <property type="entry name" value="AMINO-ACID-BINDING PROTEIN YXEM-RELATED"/>
    <property type="match status" value="1"/>
</dbReference>
<dbReference type="PANTHER" id="PTHR35936">
    <property type="entry name" value="MEMBRANE-BOUND LYTIC MUREIN TRANSGLYCOSYLASE F"/>
    <property type="match status" value="1"/>
</dbReference>
<keyword evidence="2" id="KW-1133">Transmembrane helix</keyword>
<reference evidence="5" key="1">
    <citation type="submission" date="2018-02" db="EMBL/GenBank/DDBJ databases">
        <authorList>
            <person name="Clavel T."/>
            <person name="Strowig T."/>
        </authorList>
    </citation>
    <scope>NUCLEOTIDE SEQUENCE [LARGE SCALE GENOMIC DNA]</scope>
    <source>
        <strain evidence="5">DSM 103720</strain>
    </source>
</reference>
<feature type="domain" description="Solute-binding protein family 3/N-terminal" evidence="3">
    <location>
        <begin position="73"/>
        <end position="295"/>
    </location>
</feature>
<proteinExistence type="predicted"/>
<feature type="transmembrane region" description="Helical" evidence="2">
    <location>
        <begin position="35"/>
        <end position="52"/>
    </location>
</feature>
<comment type="caution">
    <text evidence="4">The sequence shown here is derived from an EMBL/GenBank/DDBJ whole genome shotgun (WGS) entry which is preliminary data.</text>
</comment>
<evidence type="ECO:0000313" key="4">
    <source>
        <dbReference type="EMBL" id="PWB02016.1"/>
    </source>
</evidence>
<dbReference type="Gene3D" id="3.40.190.10">
    <property type="entry name" value="Periplasmic binding protein-like II"/>
    <property type="match status" value="2"/>
</dbReference>
<accession>A0A2V1IPE5</accession>
<dbReference type="SUPFAM" id="SSF53850">
    <property type="entry name" value="Periplasmic binding protein-like II"/>
    <property type="match status" value="1"/>
</dbReference>
<keyword evidence="5" id="KW-1185">Reference proteome</keyword>
<sequence>MYQTTGPMTPTDPDYKTTGRPRHGNLADFFHGPRGGILLSLILIAVGVIVSVKSCSSPVANNGYEYTRAKGDTINVAIDYSPMSLYRYGDSLAGFNYEMMKQMATLYGDNVKFYPISSVTSALDELKRGVYDVVISDYPLTSSRRDSFRFTEPVYLDRQVLISLDTTVRSRLDLAGKEVWTVGGTPIAERLRNLSHEIGDTIILRHDSIHSAEQLFMLTAMGRIPRAVINEAKATRLAEDYPDVNLATPVSFTQFQSWVVNKDNTALADTLDAQIRRFKTTPQYSTLVERYLTSAAATAAQTDSMPASSAP</sequence>
<dbReference type="EMBL" id="PUEC01000016">
    <property type="protein sequence ID" value="PWB02016.1"/>
    <property type="molecule type" value="Genomic_DNA"/>
</dbReference>
<dbReference type="InterPro" id="IPR001638">
    <property type="entry name" value="Solute-binding_3/MltF_N"/>
</dbReference>
<keyword evidence="2" id="KW-0812">Transmembrane</keyword>
<gene>
    <name evidence="4" type="ORF">C5O23_07865</name>
</gene>
<evidence type="ECO:0000256" key="2">
    <source>
        <dbReference type="SAM" id="Phobius"/>
    </source>
</evidence>
<dbReference type="RefSeq" id="WP_107032396.1">
    <property type="nucleotide sequence ID" value="NZ_CAOQDP010000044.1"/>
</dbReference>
<evidence type="ECO:0000313" key="5">
    <source>
        <dbReference type="Proteomes" id="UP000244905"/>
    </source>
</evidence>
<evidence type="ECO:0000259" key="3">
    <source>
        <dbReference type="SMART" id="SM00062"/>
    </source>
</evidence>
<dbReference type="SMART" id="SM00062">
    <property type="entry name" value="PBPb"/>
    <property type="match status" value="1"/>
</dbReference>
<keyword evidence="1" id="KW-0732">Signal</keyword>
<organism evidence="4 5">
    <name type="scientific">Duncaniella muris</name>
    <dbReference type="NCBI Taxonomy" id="2094150"/>
    <lineage>
        <taxon>Bacteria</taxon>
        <taxon>Pseudomonadati</taxon>
        <taxon>Bacteroidota</taxon>
        <taxon>Bacteroidia</taxon>
        <taxon>Bacteroidales</taxon>
        <taxon>Muribaculaceae</taxon>
        <taxon>Duncaniella</taxon>
    </lineage>
</organism>
<protein>
    <recommendedName>
        <fullName evidence="3">Solute-binding protein family 3/N-terminal domain-containing protein</fullName>
    </recommendedName>
</protein>
<dbReference type="Pfam" id="PF00497">
    <property type="entry name" value="SBP_bac_3"/>
    <property type="match status" value="1"/>
</dbReference>
<keyword evidence="2" id="KW-0472">Membrane</keyword>
<evidence type="ECO:0000256" key="1">
    <source>
        <dbReference type="ARBA" id="ARBA00022729"/>
    </source>
</evidence>